<dbReference type="Proteomes" id="UP000324222">
    <property type="component" value="Unassembled WGS sequence"/>
</dbReference>
<keyword evidence="2" id="KW-0732">Signal</keyword>
<keyword evidence="4" id="KW-1185">Reference proteome</keyword>
<feature type="compositionally biased region" description="Basic residues" evidence="1">
    <location>
        <begin position="112"/>
        <end position="125"/>
    </location>
</feature>
<accession>A0A5B7G598</accession>
<evidence type="ECO:0000313" key="3">
    <source>
        <dbReference type="EMBL" id="MPC52413.1"/>
    </source>
</evidence>
<sequence length="212" mass="23428">MLVVVVVVVVVVVQLGEPRVRAGERRCPTVLPTVKTAIMWNCRLLMCEGWRGASPAASREGGGWCSEGLVWVREQRHPRDASGVPRHAALIPPWPQNTPHRASSRTAEGQRQRHHHHHHHHRHRQQAPTPVSFACWMSLDVNCIPGVGTACVGGDHGRPRSMQIKSNCSPYWVFPAVRNLGPVFSITAACAILLRPLPLAHTQGMNIPDLIL</sequence>
<protein>
    <recommendedName>
        <fullName evidence="5">Secreted protein</fullName>
    </recommendedName>
</protein>
<feature type="chain" id="PRO_5023018376" description="Secreted protein" evidence="2">
    <location>
        <begin position="23"/>
        <end position="212"/>
    </location>
</feature>
<evidence type="ECO:0000256" key="2">
    <source>
        <dbReference type="SAM" id="SignalP"/>
    </source>
</evidence>
<feature type="signal peptide" evidence="2">
    <location>
        <begin position="1"/>
        <end position="22"/>
    </location>
</feature>
<evidence type="ECO:0008006" key="5">
    <source>
        <dbReference type="Google" id="ProtNLM"/>
    </source>
</evidence>
<dbReference type="EMBL" id="VSRR010010864">
    <property type="protein sequence ID" value="MPC52413.1"/>
    <property type="molecule type" value="Genomic_DNA"/>
</dbReference>
<organism evidence="3 4">
    <name type="scientific">Portunus trituberculatus</name>
    <name type="common">Swimming crab</name>
    <name type="synonym">Neptunus trituberculatus</name>
    <dbReference type="NCBI Taxonomy" id="210409"/>
    <lineage>
        <taxon>Eukaryota</taxon>
        <taxon>Metazoa</taxon>
        <taxon>Ecdysozoa</taxon>
        <taxon>Arthropoda</taxon>
        <taxon>Crustacea</taxon>
        <taxon>Multicrustacea</taxon>
        <taxon>Malacostraca</taxon>
        <taxon>Eumalacostraca</taxon>
        <taxon>Eucarida</taxon>
        <taxon>Decapoda</taxon>
        <taxon>Pleocyemata</taxon>
        <taxon>Brachyura</taxon>
        <taxon>Eubrachyura</taxon>
        <taxon>Portunoidea</taxon>
        <taxon>Portunidae</taxon>
        <taxon>Portuninae</taxon>
        <taxon>Portunus</taxon>
    </lineage>
</organism>
<feature type="region of interest" description="Disordered" evidence="1">
    <location>
        <begin position="81"/>
        <end position="126"/>
    </location>
</feature>
<name>A0A5B7G598_PORTR</name>
<reference evidence="3 4" key="1">
    <citation type="submission" date="2019-05" db="EMBL/GenBank/DDBJ databases">
        <title>Another draft genome of Portunus trituberculatus and its Hox gene families provides insights of decapod evolution.</title>
        <authorList>
            <person name="Jeong J.-H."/>
            <person name="Song I."/>
            <person name="Kim S."/>
            <person name="Choi T."/>
            <person name="Kim D."/>
            <person name="Ryu S."/>
            <person name="Kim W."/>
        </authorList>
    </citation>
    <scope>NUCLEOTIDE SEQUENCE [LARGE SCALE GENOMIC DNA]</scope>
    <source>
        <tissue evidence="3">Muscle</tissue>
    </source>
</reference>
<gene>
    <name evidence="3" type="ORF">E2C01_046282</name>
</gene>
<comment type="caution">
    <text evidence="3">The sequence shown here is derived from an EMBL/GenBank/DDBJ whole genome shotgun (WGS) entry which is preliminary data.</text>
</comment>
<proteinExistence type="predicted"/>
<evidence type="ECO:0000313" key="4">
    <source>
        <dbReference type="Proteomes" id="UP000324222"/>
    </source>
</evidence>
<dbReference type="AlphaFoldDB" id="A0A5B7G598"/>
<feature type="compositionally biased region" description="Polar residues" evidence="1">
    <location>
        <begin position="97"/>
        <end position="109"/>
    </location>
</feature>
<evidence type="ECO:0000256" key="1">
    <source>
        <dbReference type="SAM" id="MobiDB-lite"/>
    </source>
</evidence>